<evidence type="ECO:0000313" key="7">
    <source>
        <dbReference type="EMBL" id="KAK1343067.1"/>
    </source>
</evidence>
<keyword evidence="3" id="KW-1133">Transmembrane helix</keyword>
<feature type="chain" id="PRO_5041251816" evidence="6">
    <location>
        <begin position="18"/>
        <end position="301"/>
    </location>
</feature>
<dbReference type="GO" id="GO:0045332">
    <property type="term" value="P:phospholipid translocation"/>
    <property type="evidence" value="ECO:0007669"/>
    <property type="project" value="TreeGrafter"/>
</dbReference>
<evidence type="ECO:0000256" key="4">
    <source>
        <dbReference type="ARBA" id="ARBA00023136"/>
    </source>
</evidence>
<keyword evidence="2" id="KW-0812">Transmembrane</keyword>
<keyword evidence="8" id="KW-1185">Reference proteome</keyword>
<dbReference type="AlphaFoldDB" id="A0AA40LTA7"/>
<evidence type="ECO:0000256" key="3">
    <source>
        <dbReference type="ARBA" id="ARBA00022989"/>
    </source>
</evidence>
<dbReference type="GO" id="GO:0005886">
    <property type="term" value="C:plasma membrane"/>
    <property type="evidence" value="ECO:0007669"/>
    <property type="project" value="TreeGrafter"/>
</dbReference>
<comment type="subcellular location">
    <subcellularLocation>
        <location evidence="1">Membrane</location>
    </subcellularLocation>
</comment>
<dbReference type="PANTHER" id="PTHR24092:SF78">
    <property type="entry name" value="PHOSPHOLIPID-TRANSPORTING ATPASE IK"/>
    <property type="match status" value="1"/>
</dbReference>
<reference evidence="7" key="1">
    <citation type="submission" date="2023-06" db="EMBL/GenBank/DDBJ databases">
        <title>Reference genome for the Northern bat (Eptesicus nilssonii), a most northern bat species.</title>
        <authorList>
            <person name="Laine V.N."/>
            <person name="Pulliainen A.T."/>
            <person name="Lilley T.M."/>
        </authorList>
    </citation>
    <scope>NUCLEOTIDE SEQUENCE</scope>
    <source>
        <strain evidence="7">BLF_Eptnil</strain>
        <tissue evidence="7">Kidney</tissue>
    </source>
</reference>
<gene>
    <name evidence="7" type="ORF">QTO34_015839</name>
</gene>
<evidence type="ECO:0000256" key="6">
    <source>
        <dbReference type="SAM" id="SignalP"/>
    </source>
</evidence>
<evidence type="ECO:0000256" key="2">
    <source>
        <dbReference type="ARBA" id="ARBA00022692"/>
    </source>
</evidence>
<evidence type="ECO:0000256" key="1">
    <source>
        <dbReference type="ARBA" id="ARBA00004370"/>
    </source>
</evidence>
<protein>
    <submittedName>
        <fullName evidence="7">Uncharacterized protein</fullName>
    </submittedName>
</protein>
<dbReference type="GO" id="GO:0005802">
    <property type="term" value="C:trans-Golgi network"/>
    <property type="evidence" value="ECO:0007669"/>
    <property type="project" value="TreeGrafter"/>
</dbReference>
<dbReference type="EMBL" id="JAULJE010000005">
    <property type="protein sequence ID" value="KAK1343067.1"/>
    <property type="molecule type" value="Genomic_DNA"/>
</dbReference>
<organism evidence="7 8">
    <name type="scientific">Cnephaeus nilssonii</name>
    <name type="common">Northern bat</name>
    <name type="synonym">Eptesicus nilssonii</name>
    <dbReference type="NCBI Taxonomy" id="3371016"/>
    <lineage>
        <taxon>Eukaryota</taxon>
        <taxon>Metazoa</taxon>
        <taxon>Chordata</taxon>
        <taxon>Craniata</taxon>
        <taxon>Vertebrata</taxon>
        <taxon>Euteleostomi</taxon>
        <taxon>Mammalia</taxon>
        <taxon>Eutheria</taxon>
        <taxon>Laurasiatheria</taxon>
        <taxon>Chiroptera</taxon>
        <taxon>Yangochiroptera</taxon>
        <taxon>Vespertilionidae</taxon>
        <taxon>Cnephaeus</taxon>
    </lineage>
</organism>
<dbReference type="PROSITE" id="PS00154">
    <property type="entry name" value="ATPASE_E1_E2"/>
    <property type="match status" value="1"/>
</dbReference>
<sequence length="301" mass="34404">MLPNFWHLLTICHLVMVQEKGNQLLYQAAFPDEKVLITQAPALQLHSRGMHSGQYRGHSHSGREGNSADSGNLVAEHQNLPHINMAMVINREFLDKLLLFQSKEPQVLVQNVNVDEQESWKEPGEQRTVVLQARCISPRWQFFGIQVKSTELVLENKTPSPTRQPQGLDLGILEQGMKFKVMQTPLCIWGSTCTYSVNTKSFLIFWGFPILHRVMVSMAMFIIDEFICLGNSIFINLDMWIKYESKEMAAKPHRTSINNQLGQVKYIFSDKTGTLTPARHDFKKCCINAIVYCPDEDEALH</sequence>
<evidence type="ECO:0000256" key="5">
    <source>
        <dbReference type="SAM" id="MobiDB-lite"/>
    </source>
</evidence>
<dbReference type="InterPro" id="IPR018303">
    <property type="entry name" value="ATPase_P-typ_P_site"/>
</dbReference>
<proteinExistence type="predicted"/>
<feature type="signal peptide" evidence="6">
    <location>
        <begin position="1"/>
        <end position="17"/>
    </location>
</feature>
<dbReference type="PANTHER" id="PTHR24092">
    <property type="entry name" value="PROBABLE PHOSPHOLIPID-TRANSPORTING ATPASE"/>
    <property type="match status" value="1"/>
</dbReference>
<dbReference type="Proteomes" id="UP001177744">
    <property type="component" value="Unassembled WGS sequence"/>
</dbReference>
<comment type="caution">
    <text evidence="7">The sequence shown here is derived from an EMBL/GenBank/DDBJ whole genome shotgun (WGS) entry which is preliminary data.</text>
</comment>
<name>A0AA40LTA7_CNENI</name>
<dbReference type="GO" id="GO:0140326">
    <property type="term" value="F:ATPase-coupled intramembrane lipid transporter activity"/>
    <property type="evidence" value="ECO:0007669"/>
    <property type="project" value="TreeGrafter"/>
</dbReference>
<evidence type="ECO:0000313" key="8">
    <source>
        <dbReference type="Proteomes" id="UP001177744"/>
    </source>
</evidence>
<keyword evidence="6" id="KW-0732">Signal</keyword>
<feature type="region of interest" description="Disordered" evidence="5">
    <location>
        <begin position="50"/>
        <end position="72"/>
    </location>
</feature>
<keyword evidence="4" id="KW-0472">Membrane</keyword>
<dbReference type="GO" id="GO:0007030">
    <property type="term" value="P:Golgi organization"/>
    <property type="evidence" value="ECO:0007669"/>
    <property type="project" value="TreeGrafter"/>
</dbReference>
<accession>A0AA40LTA7</accession>